<accession>A0AAD4NGH0</accession>
<reference evidence="1" key="1">
    <citation type="submission" date="2022-01" db="EMBL/GenBank/DDBJ databases">
        <title>Genome Sequence Resource for Two Populations of Ditylenchus destructor, the Migratory Endoparasitic Phytonematode.</title>
        <authorList>
            <person name="Zhang H."/>
            <person name="Lin R."/>
            <person name="Xie B."/>
        </authorList>
    </citation>
    <scope>NUCLEOTIDE SEQUENCE</scope>
    <source>
        <strain evidence="1">BazhouSP</strain>
    </source>
</reference>
<proteinExistence type="predicted"/>
<evidence type="ECO:0000313" key="1">
    <source>
        <dbReference type="EMBL" id="KAI1726628.1"/>
    </source>
</evidence>
<dbReference type="Proteomes" id="UP001201812">
    <property type="component" value="Unassembled WGS sequence"/>
</dbReference>
<comment type="caution">
    <text evidence="1">The sequence shown here is derived from an EMBL/GenBank/DDBJ whole genome shotgun (WGS) entry which is preliminary data.</text>
</comment>
<gene>
    <name evidence="1" type="ORF">DdX_03352</name>
</gene>
<organism evidence="1 2">
    <name type="scientific">Ditylenchus destructor</name>
    <dbReference type="NCBI Taxonomy" id="166010"/>
    <lineage>
        <taxon>Eukaryota</taxon>
        <taxon>Metazoa</taxon>
        <taxon>Ecdysozoa</taxon>
        <taxon>Nematoda</taxon>
        <taxon>Chromadorea</taxon>
        <taxon>Rhabditida</taxon>
        <taxon>Tylenchina</taxon>
        <taxon>Tylenchomorpha</taxon>
        <taxon>Sphaerularioidea</taxon>
        <taxon>Anguinidae</taxon>
        <taxon>Anguininae</taxon>
        <taxon>Ditylenchus</taxon>
    </lineage>
</organism>
<evidence type="ECO:0000313" key="2">
    <source>
        <dbReference type="Proteomes" id="UP001201812"/>
    </source>
</evidence>
<protein>
    <submittedName>
        <fullName evidence="1">Uncharacterized protein</fullName>
    </submittedName>
</protein>
<sequence>MIYEEQDDVSQTTSSTRRWKKYKKDFDEYEVDGPNAVSIIEEILDFAIERAEKAILDMKTNAGTIKFNGAFSEQRKWTFTTKPQRFVSLSLEREKPGLARYVWTIPLRRANLDKNNRMDNGGCTYEEHNSWLA</sequence>
<dbReference type="AlphaFoldDB" id="A0AAD4NGH0"/>
<dbReference type="EMBL" id="JAKKPZ010000002">
    <property type="protein sequence ID" value="KAI1726628.1"/>
    <property type="molecule type" value="Genomic_DNA"/>
</dbReference>
<name>A0AAD4NGH0_9BILA</name>
<keyword evidence="2" id="KW-1185">Reference proteome</keyword>